<protein>
    <submittedName>
        <fullName evidence="2">Uncharacterized protein</fullName>
    </submittedName>
</protein>
<reference evidence="2" key="2">
    <citation type="journal article" date="2015" name="Data Brief">
        <title>Shoot transcriptome of the giant reed, Arundo donax.</title>
        <authorList>
            <person name="Barrero R.A."/>
            <person name="Guerrero F.D."/>
            <person name="Moolhuijzen P."/>
            <person name="Goolsby J.A."/>
            <person name="Tidwell J."/>
            <person name="Bellgard S.E."/>
            <person name="Bellgard M.I."/>
        </authorList>
    </citation>
    <scope>NUCLEOTIDE SEQUENCE</scope>
    <source>
        <tissue evidence="2">Shoot tissue taken approximately 20 cm above the soil surface</tissue>
    </source>
</reference>
<dbReference type="AlphaFoldDB" id="A0A0A9BGZ3"/>
<evidence type="ECO:0000313" key="2">
    <source>
        <dbReference type="EMBL" id="JAD63239.1"/>
    </source>
</evidence>
<reference evidence="2" key="1">
    <citation type="submission" date="2014-09" db="EMBL/GenBank/DDBJ databases">
        <authorList>
            <person name="Magalhaes I.L.F."/>
            <person name="Oliveira U."/>
            <person name="Santos F.R."/>
            <person name="Vidigal T.H.D.A."/>
            <person name="Brescovit A.D."/>
            <person name="Santos A.J."/>
        </authorList>
    </citation>
    <scope>NUCLEOTIDE SEQUENCE</scope>
    <source>
        <tissue evidence="2">Shoot tissue taken approximately 20 cm above the soil surface</tissue>
    </source>
</reference>
<feature type="region of interest" description="Disordered" evidence="1">
    <location>
        <begin position="1"/>
        <end position="83"/>
    </location>
</feature>
<proteinExistence type="predicted"/>
<dbReference type="EMBL" id="GBRH01234656">
    <property type="protein sequence ID" value="JAD63239.1"/>
    <property type="molecule type" value="Transcribed_RNA"/>
</dbReference>
<organism evidence="2">
    <name type="scientific">Arundo donax</name>
    <name type="common">Giant reed</name>
    <name type="synonym">Donax arundinaceus</name>
    <dbReference type="NCBI Taxonomy" id="35708"/>
    <lineage>
        <taxon>Eukaryota</taxon>
        <taxon>Viridiplantae</taxon>
        <taxon>Streptophyta</taxon>
        <taxon>Embryophyta</taxon>
        <taxon>Tracheophyta</taxon>
        <taxon>Spermatophyta</taxon>
        <taxon>Magnoliopsida</taxon>
        <taxon>Liliopsida</taxon>
        <taxon>Poales</taxon>
        <taxon>Poaceae</taxon>
        <taxon>PACMAD clade</taxon>
        <taxon>Arundinoideae</taxon>
        <taxon>Arundineae</taxon>
        <taxon>Arundo</taxon>
    </lineage>
</organism>
<evidence type="ECO:0000256" key="1">
    <source>
        <dbReference type="SAM" id="MobiDB-lite"/>
    </source>
</evidence>
<accession>A0A0A9BGZ3</accession>
<sequence length="101" mass="10772">MPAQQWSAAANHPGRRRPILLGGDPSCAMGPHLGRRERSASPRPHMARGPHPTGTPRAVPCSATPSLLPPSHERMDGSTGGCWVQDGRVAAGRREADWPVK</sequence>
<name>A0A0A9BGZ3_ARUDO</name>